<keyword evidence="6" id="KW-0804">Transcription</keyword>
<keyword evidence="11" id="KW-1185">Reference proteome</keyword>
<evidence type="ECO:0000256" key="3">
    <source>
        <dbReference type="ARBA" id="ARBA00022980"/>
    </source>
</evidence>
<keyword evidence="7" id="KW-0687">Ribonucleoprotein</keyword>
<dbReference type="GO" id="GO:0005739">
    <property type="term" value="C:mitochondrion"/>
    <property type="evidence" value="ECO:0007669"/>
    <property type="project" value="UniProtKB-SubCell"/>
</dbReference>
<dbReference type="Proteomes" id="UP000031516">
    <property type="component" value="Unassembled WGS sequence"/>
</dbReference>
<evidence type="ECO:0000256" key="8">
    <source>
        <dbReference type="ARBA" id="ARBA00035185"/>
    </source>
</evidence>
<evidence type="ECO:0000256" key="2">
    <source>
        <dbReference type="ARBA" id="ARBA00010741"/>
    </source>
</evidence>
<name>A0A0A8L4M8_9SACH</name>
<protein>
    <recommendedName>
        <fullName evidence="8">Large ribosomal subunit protein mL67</fullName>
    </recommendedName>
    <alternativeName>
        <fullName evidence="9">Mitochondrial homologous recombination protein 1</fullName>
    </alternativeName>
</protein>
<dbReference type="GO" id="GO:0003735">
    <property type="term" value="F:structural constituent of ribosome"/>
    <property type="evidence" value="ECO:0007669"/>
    <property type="project" value="TreeGrafter"/>
</dbReference>
<keyword evidence="5" id="KW-0496">Mitochondrion</keyword>
<dbReference type="PANTHER" id="PTHR28184">
    <property type="entry name" value="MITOCHONDRIAL HOMOLOGOUS RECOMBINATION PROTEIN 1"/>
    <property type="match status" value="1"/>
</dbReference>
<dbReference type="GO" id="GO:0000150">
    <property type="term" value="F:DNA strand exchange activity"/>
    <property type="evidence" value="ECO:0007669"/>
    <property type="project" value="InterPro"/>
</dbReference>
<reference evidence="10 11" key="1">
    <citation type="submission" date="2014-03" db="EMBL/GenBank/DDBJ databases">
        <title>The genome of Kluyveromyces dobzhanskii.</title>
        <authorList>
            <person name="Nystedt B."/>
            <person name="Astrom S."/>
        </authorList>
    </citation>
    <scope>NUCLEOTIDE SEQUENCE [LARGE SCALE GENOMIC DNA]</scope>
    <source>
        <strain evidence="10 11">CBS 2104</strain>
    </source>
</reference>
<comment type="caution">
    <text evidence="10">The sequence shown here is derived from an EMBL/GenBank/DDBJ whole genome shotgun (WGS) entry which is preliminary data.</text>
</comment>
<sequence>MSKHLAITKFRPAKWLQKAGYAPQVFLFRNLESGQVLYSQFPNFSWKQIDTNFQRPNWENKKPGTRRDIWKCMAVVDLPDYEKSVQMYQNLCRLRYLRDVTFSKQAKDMRKKNEFGHTWYSSQYRPTYSQEAVADLRECLLKLKDVQKNIKVHWEDEWRMGDKEKYWLPKLPDLNHTTLERLGNVSREESAILKELGEKAKQEFAKVRQQESVAQNISL</sequence>
<proteinExistence type="inferred from homology"/>
<dbReference type="OrthoDB" id="5333655at2759"/>
<evidence type="ECO:0000256" key="4">
    <source>
        <dbReference type="ARBA" id="ARBA00023015"/>
    </source>
</evidence>
<dbReference type="PANTHER" id="PTHR28184:SF1">
    <property type="entry name" value="LARGE RIBOSOMAL SUBUNIT PROTEIN ML67"/>
    <property type="match status" value="1"/>
</dbReference>
<keyword evidence="4" id="KW-0805">Transcription regulation</keyword>
<dbReference type="InterPro" id="IPR024629">
    <property type="entry name" value="Ribosomal_mL67"/>
</dbReference>
<evidence type="ECO:0000313" key="10">
    <source>
        <dbReference type="EMBL" id="CDO93188.1"/>
    </source>
</evidence>
<dbReference type="GO" id="GO:0003697">
    <property type="term" value="F:single-stranded DNA binding"/>
    <property type="evidence" value="ECO:0007669"/>
    <property type="project" value="InterPro"/>
</dbReference>
<dbReference type="EMBL" id="CCBQ010000019">
    <property type="protein sequence ID" value="CDO93188.1"/>
    <property type="molecule type" value="Genomic_DNA"/>
</dbReference>
<dbReference type="AlphaFoldDB" id="A0A0A8L4M8"/>
<evidence type="ECO:0000256" key="9">
    <source>
        <dbReference type="ARBA" id="ARBA00035511"/>
    </source>
</evidence>
<gene>
    <name evidence="10" type="ORF">KLDO_g1490</name>
</gene>
<dbReference type="Pfam" id="PF12829">
    <property type="entry name" value="Mhr1"/>
    <property type="match status" value="1"/>
</dbReference>
<comment type="similarity">
    <text evidence="2">Belongs to the mitochondrion-specific ribosomal protein mL67 family.</text>
</comment>
<comment type="subcellular location">
    <subcellularLocation>
        <location evidence="1">Mitochondrion</location>
    </subcellularLocation>
</comment>
<accession>A0A0A8L4M8</accession>
<evidence type="ECO:0000256" key="7">
    <source>
        <dbReference type="ARBA" id="ARBA00023274"/>
    </source>
</evidence>
<dbReference type="GO" id="GO:1990904">
    <property type="term" value="C:ribonucleoprotein complex"/>
    <property type="evidence" value="ECO:0007669"/>
    <property type="project" value="UniProtKB-KW"/>
</dbReference>
<dbReference type="GO" id="GO:0005840">
    <property type="term" value="C:ribosome"/>
    <property type="evidence" value="ECO:0007669"/>
    <property type="project" value="UniProtKB-KW"/>
</dbReference>
<keyword evidence="3" id="KW-0689">Ribosomal protein</keyword>
<evidence type="ECO:0000256" key="6">
    <source>
        <dbReference type="ARBA" id="ARBA00023163"/>
    </source>
</evidence>
<evidence type="ECO:0000313" key="11">
    <source>
        <dbReference type="Proteomes" id="UP000031516"/>
    </source>
</evidence>
<organism evidence="10 11">
    <name type="scientific">Kluyveromyces dobzhanskii CBS 2104</name>
    <dbReference type="NCBI Taxonomy" id="1427455"/>
    <lineage>
        <taxon>Eukaryota</taxon>
        <taxon>Fungi</taxon>
        <taxon>Dikarya</taxon>
        <taxon>Ascomycota</taxon>
        <taxon>Saccharomycotina</taxon>
        <taxon>Saccharomycetes</taxon>
        <taxon>Saccharomycetales</taxon>
        <taxon>Saccharomycetaceae</taxon>
        <taxon>Kluyveromyces</taxon>
    </lineage>
</organism>
<evidence type="ECO:0000256" key="1">
    <source>
        <dbReference type="ARBA" id="ARBA00004173"/>
    </source>
</evidence>
<evidence type="ECO:0000256" key="5">
    <source>
        <dbReference type="ARBA" id="ARBA00023128"/>
    </source>
</evidence>